<reference evidence="2" key="1">
    <citation type="journal article" date="2014" name="Int. J. Syst. Evol. Microbiol.">
        <title>Complete genome sequence of Corynebacterium casei LMG S-19264T (=DSM 44701T), isolated from a smear-ripened cheese.</title>
        <authorList>
            <consortium name="US DOE Joint Genome Institute (JGI-PGF)"/>
            <person name="Walter F."/>
            <person name="Albersmeier A."/>
            <person name="Kalinowski J."/>
            <person name="Ruckert C."/>
        </authorList>
    </citation>
    <scope>NUCLEOTIDE SEQUENCE</scope>
    <source>
        <strain evidence="2">JCM 13064</strain>
    </source>
</reference>
<protein>
    <submittedName>
        <fullName evidence="2">Uncharacterized protein</fullName>
    </submittedName>
</protein>
<evidence type="ECO:0000313" key="2">
    <source>
        <dbReference type="EMBL" id="GGL01007.1"/>
    </source>
</evidence>
<keyword evidence="3" id="KW-1185">Reference proteome</keyword>
<dbReference type="AlphaFoldDB" id="A0A917VMT9"/>
<gene>
    <name evidence="2" type="ORF">GCM10007964_48890</name>
</gene>
<feature type="region of interest" description="Disordered" evidence="1">
    <location>
        <begin position="268"/>
        <end position="289"/>
    </location>
</feature>
<name>A0A917VMT9_9ACTN</name>
<feature type="region of interest" description="Disordered" evidence="1">
    <location>
        <begin position="95"/>
        <end position="119"/>
    </location>
</feature>
<feature type="compositionally biased region" description="Low complexity" evidence="1">
    <location>
        <begin position="220"/>
        <end position="230"/>
    </location>
</feature>
<sequence length="458" mass="48183">MLTVQITVTALDTAPAFAAASRPGGVAGPRHAPDQRHPGATATRLHDLRAETSTSRLPAGARTTGAEAAAARSGAGAARYTAVLASVAARGATGTARSLPARTRDANAAEPSSVRTGAAGLQATSSGAVTGLPADAGAPQVIVPAGSARLIPAAVRRATPSRASVRKREAPALRTTATTGASAVSAAPRAAQETTRVQGAAQRTPTMPETTAREAAEVMRPASPEAAPSRAARRTPRVQQVARHKPIAKQAIARHSATARRAPAVRQAAKARALPPRQAKARRALPARQAAKARRALTARLAARRRVLATGMVAPVLWRQHLAFGALRLPHAPAARRMRHAGLRWRSSGNCVSRHRSSCTSLATVRLQTLWGLVNLKRRSGCDILVTGGTETGHAGGPRSHGTGYKIDVAHNRCIDRFIRRKQAGPVRGDGARLYYENRPQGRMIYANEPSHWDITFR</sequence>
<comment type="caution">
    <text evidence="2">The sequence shown here is derived from an EMBL/GenBank/DDBJ whole genome shotgun (WGS) entry which is preliminary data.</text>
</comment>
<reference evidence="2" key="2">
    <citation type="submission" date="2020-09" db="EMBL/GenBank/DDBJ databases">
        <authorList>
            <person name="Sun Q."/>
            <person name="Ohkuma M."/>
        </authorList>
    </citation>
    <scope>NUCLEOTIDE SEQUENCE</scope>
    <source>
        <strain evidence="2">JCM 13064</strain>
    </source>
</reference>
<evidence type="ECO:0000313" key="3">
    <source>
        <dbReference type="Proteomes" id="UP000645217"/>
    </source>
</evidence>
<dbReference type="Proteomes" id="UP000645217">
    <property type="component" value="Unassembled WGS sequence"/>
</dbReference>
<proteinExistence type="predicted"/>
<organism evidence="2 3">
    <name type="scientific">Sphaerisporangium melleum</name>
    <dbReference type="NCBI Taxonomy" id="321316"/>
    <lineage>
        <taxon>Bacteria</taxon>
        <taxon>Bacillati</taxon>
        <taxon>Actinomycetota</taxon>
        <taxon>Actinomycetes</taxon>
        <taxon>Streptosporangiales</taxon>
        <taxon>Streptosporangiaceae</taxon>
        <taxon>Sphaerisporangium</taxon>
    </lineage>
</organism>
<feature type="region of interest" description="Disordered" evidence="1">
    <location>
        <begin position="20"/>
        <end position="64"/>
    </location>
</feature>
<feature type="region of interest" description="Disordered" evidence="1">
    <location>
        <begin position="161"/>
        <end position="247"/>
    </location>
</feature>
<dbReference type="EMBL" id="BMNT01000028">
    <property type="protein sequence ID" value="GGL01007.1"/>
    <property type="molecule type" value="Genomic_DNA"/>
</dbReference>
<feature type="compositionally biased region" description="Basic residues" evidence="1">
    <location>
        <begin position="231"/>
        <end position="247"/>
    </location>
</feature>
<feature type="compositionally biased region" description="Low complexity" evidence="1">
    <location>
        <begin position="175"/>
        <end position="191"/>
    </location>
</feature>
<feature type="compositionally biased region" description="Low complexity" evidence="1">
    <location>
        <begin position="268"/>
        <end position="278"/>
    </location>
</feature>
<feature type="compositionally biased region" description="Polar residues" evidence="1">
    <location>
        <begin position="192"/>
        <end position="209"/>
    </location>
</feature>
<accession>A0A917VMT9</accession>
<evidence type="ECO:0000256" key="1">
    <source>
        <dbReference type="SAM" id="MobiDB-lite"/>
    </source>
</evidence>
<feature type="compositionally biased region" description="Basic residues" evidence="1">
    <location>
        <begin position="279"/>
        <end position="289"/>
    </location>
</feature>